<protein>
    <submittedName>
        <fullName evidence="1">DUF411 domain-containing protein</fullName>
    </submittedName>
</protein>
<dbReference type="Proteomes" id="UP001595925">
    <property type="component" value="Unassembled WGS sequence"/>
</dbReference>
<name>A0ABD5QCF5_9EURY</name>
<dbReference type="AlphaFoldDB" id="A0ABD5QCF5"/>
<organism evidence="1 2">
    <name type="scientific">Saliphagus infecundisoli</name>
    <dbReference type="NCBI Taxonomy" id="1849069"/>
    <lineage>
        <taxon>Archaea</taxon>
        <taxon>Methanobacteriati</taxon>
        <taxon>Methanobacteriota</taxon>
        <taxon>Stenosarchaea group</taxon>
        <taxon>Halobacteria</taxon>
        <taxon>Halobacteriales</taxon>
        <taxon>Natrialbaceae</taxon>
        <taxon>Saliphagus</taxon>
    </lineage>
</organism>
<dbReference type="Pfam" id="PF04214">
    <property type="entry name" value="DUF411"/>
    <property type="match status" value="1"/>
</dbReference>
<keyword evidence="2" id="KW-1185">Reference proteome</keyword>
<accession>A0ABD5QCF5</accession>
<evidence type="ECO:0000313" key="2">
    <source>
        <dbReference type="Proteomes" id="UP001595925"/>
    </source>
</evidence>
<reference evidence="1 2" key="1">
    <citation type="journal article" date="2019" name="Int. J. Syst. Evol. Microbiol.">
        <title>The Global Catalogue of Microorganisms (GCM) 10K type strain sequencing project: providing services to taxonomists for standard genome sequencing and annotation.</title>
        <authorList>
            <consortium name="The Broad Institute Genomics Platform"/>
            <consortium name="The Broad Institute Genome Sequencing Center for Infectious Disease"/>
            <person name="Wu L."/>
            <person name="Ma J."/>
        </authorList>
    </citation>
    <scope>NUCLEOTIDE SEQUENCE [LARGE SCALE GENOMIC DNA]</scope>
    <source>
        <strain evidence="1 2">CGMCC 1.15824</strain>
    </source>
</reference>
<comment type="caution">
    <text evidence="1">The sequence shown here is derived from an EMBL/GenBank/DDBJ whole genome shotgun (WGS) entry which is preliminary data.</text>
</comment>
<proteinExistence type="predicted"/>
<dbReference type="RefSeq" id="WP_224830100.1">
    <property type="nucleotide sequence ID" value="NZ_JAIVEF010000038.1"/>
</dbReference>
<gene>
    <name evidence="1" type="ORF">ACFPFO_06190</name>
</gene>
<sequence>MLSGLGAIGIGTLAGCLGSPNTDAEFSTGGDDEQYREAAASFLTTATLYKTPSCECCLEYTSYLEEATDADIEVVEVDDLAETKDEYNVPRDVESCHTMDAGEYFVEGHVPQEAIGKLAVEEPDVAGIALPNMPRGSPGMPGKKAEEFVIYAVSDDGSYDEFMTI</sequence>
<dbReference type="InterPro" id="IPR007332">
    <property type="entry name" value="DUF411"/>
</dbReference>
<dbReference type="EMBL" id="JBHSJG010000023">
    <property type="protein sequence ID" value="MFC4987357.1"/>
    <property type="molecule type" value="Genomic_DNA"/>
</dbReference>
<evidence type="ECO:0000313" key="1">
    <source>
        <dbReference type="EMBL" id="MFC4987357.1"/>
    </source>
</evidence>